<dbReference type="GO" id="GO:0003676">
    <property type="term" value="F:nucleic acid binding"/>
    <property type="evidence" value="ECO:0007669"/>
    <property type="project" value="InterPro"/>
</dbReference>
<proteinExistence type="predicted"/>
<evidence type="ECO:0000259" key="8">
    <source>
        <dbReference type="PROSITE" id="PS50994"/>
    </source>
</evidence>
<dbReference type="Pfam" id="PF07727">
    <property type="entry name" value="RVT_2"/>
    <property type="match status" value="1"/>
</dbReference>
<dbReference type="Pfam" id="PF25597">
    <property type="entry name" value="SH3_retrovirus"/>
    <property type="match status" value="1"/>
</dbReference>
<evidence type="ECO:0000313" key="9">
    <source>
        <dbReference type="EMBL" id="TQD81880.1"/>
    </source>
</evidence>
<keyword evidence="3" id="KW-0064">Aspartyl protease</keyword>
<dbReference type="PANTHER" id="PTHR42648:SF21">
    <property type="entry name" value="CYSTEINE-RICH RLK (RECEPTOR-LIKE PROTEIN KINASE) 8"/>
    <property type="match status" value="1"/>
</dbReference>
<dbReference type="InterPro" id="IPR039537">
    <property type="entry name" value="Retrotran_Ty1/copia-like"/>
</dbReference>
<dbReference type="GO" id="GO:0008270">
    <property type="term" value="F:zinc ion binding"/>
    <property type="evidence" value="ECO:0007669"/>
    <property type="project" value="UniProtKB-KW"/>
</dbReference>
<dbReference type="Pfam" id="PF13976">
    <property type="entry name" value="gag_pre-integrs"/>
    <property type="match status" value="1"/>
</dbReference>
<evidence type="ECO:0008006" key="11">
    <source>
        <dbReference type="Google" id="ProtNLM"/>
    </source>
</evidence>
<evidence type="ECO:0000256" key="2">
    <source>
        <dbReference type="ARBA" id="ARBA00022723"/>
    </source>
</evidence>
<keyword evidence="1" id="KW-0645">Protease</keyword>
<dbReference type="SUPFAM" id="SSF56672">
    <property type="entry name" value="DNA/RNA polymerases"/>
    <property type="match status" value="1"/>
</dbReference>
<evidence type="ECO:0000256" key="3">
    <source>
        <dbReference type="ARBA" id="ARBA00022750"/>
    </source>
</evidence>
<dbReference type="Proteomes" id="UP000315295">
    <property type="component" value="Unassembled WGS sequence"/>
</dbReference>
<dbReference type="STRING" id="106549.A0A540L5Z2"/>
<evidence type="ECO:0000313" key="10">
    <source>
        <dbReference type="Proteomes" id="UP000315295"/>
    </source>
</evidence>
<dbReference type="GO" id="GO:0004190">
    <property type="term" value="F:aspartic-type endopeptidase activity"/>
    <property type="evidence" value="ECO:0007669"/>
    <property type="project" value="UniProtKB-KW"/>
</dbReference>
<keyword evidence="10" id="KW-1185">Reference proteome</keyword>
<feature type="region of interest" description="Disordered" evidence="6">
    <location>
        <begin position="1"/>
        <end position="25"/>
    </location>
</feature>
<evidence type="ECO:0000259" key="7">
    <source>
        <dbReference type="PROSITE" id="PS50158"/>
    </source>
</evidence>
<dbReference type="InterPro" id="IPR001878">
    <property type="entry name" value="Znf_CCHC"/>
</dbReference>
<organism evidence="9 10">
    <name type="scientific">Malus baccata</name>
    <name type="common">Siberian crab apple</name>
    <name type="synonym">Pyrus baccata</name>
    <dbReference type="NCBI Taxonomy" id="106549"/>
    <lineage>
        <taxon>Eukaryota</taxon>
        <taxon>Viridiplantae</taxon>
        <taxon>Streptophyta</taxon>
        <taxon>Embryophyta</taxon>
        <taxon>Tracheophyta</taxon>
        <taxon>Spermatophyta</taxon>
        <taxon>Magnoliopsida</taxon>
        <taxon>eudicotyledons</taxon>
        <taxon>Gunneridae</taxon>
        <taxon>Pentapetalae</taxon>
        <taxon>rosids</taxon>
        <taxon>fabids</taxon>
        <taxon>Rosales</taxon>
        <taxon>Rosaceae</taxon>
        <taxon>Amygdaloideae</taxon>
        <taxon>Maleae</taxon>
        <taxon>Malus</taxon>
    </lineage>
</organism>
<feature type="domain" description="Integrase catalytic" evidence="8">
    <location>
        <begin position="333"/>
        <end position="499"/>
    </location>
</feature>
<name>A0A540L5Z2_MALBA</name>
<keyword evidence="5" id="KW-0862">Zinc</keyword>
<evidence type="ECO:0000256" key="1">
    <source>
        <dbReference type="ARBA" id="ARBA00022670"/>
    </source>
</evidence>
<dbReference type="InterPro" id="IPR012337">
    <property type="entry name" value="RNaseH-like_sf"/>
</dbReference>
<dbReference type="GO" id="GO:0015074">
    <property type="term" value="P:DNA integration"/>
    <property type="evidence" value="ECO:0007669"/>
    <property type="project" value="InterPro"/>
</dbReference>
<dbReference type="InterPro" id="IPR025724">
    <property type="entry name" value="GAG-pre-integrase_dom"/>
</dbReference>
<evidence type="ECO:0000256" key="4">
    <source>
        <dbReference type="ARBA" id="ARBA00022801"/>
    </source>
</evidence>
<dbReference type="Pfam" id="PF22936">
    <property type="entry name" value="Pol_BBD"/>
    <property type="match status" value="1"/>
</dbReference>
<protein>
    <recommendedName>
        <fullName evidence="11">Integrase catalytic domain-containing protein</fullName>
    </recommendedName>
</protein>
<feature type="domain" description="CCHC-type" evidence="7">
    <location>
        <begin position="45"/>
        <end position="60"/>
    </location>
</feature>
<dbReference type="PROSITE" id="PS50994">
    <property type="entry name" value="INTEGRASE"/>
    <property type="match status" value="1"/>
</dbReference>
<sequence>MLSIGKSSGDKTGLGFDGSTDSSSRTKFVKASGTCAMPKTCVLTCHACGEVGHIRPHCDKKYLNHSNNFSVGAARTHLSNLLREVNRLSKLVHIPNSHLPKMKLVWREKKGTKLVNESHCCLLAHSSIESNDLKCFVAFTALDSCNSNKWYFDSGCSRHMTGDKRWFQSFSDKKIRGTVTFGDGKKAKVLGEGTVKAPGLPALHNVLLVESLTANLMSISQLCDDFGKVIFDEIECIVSTKTGEKVICGPRSDDNCYCAMANGLNVCYRVENNITNLWHRRLGHMNFRDLIKISKKEYVRGLPTLSGKQEGVCGDCQIGKQTKSSHSPTNFSSTSKPLELMHMDLVGPMQTLSLGGKKYILVLVDDFTRFTWVAFLHDKSEAFKSFTVLCMKIQNEKHDNIIRLRTDHGTEFENHFFSEFCDEHGIAHEFSAPITPQQNGVVERKNRVLLDMSRVMLNSANLAKYFWAEAICSACYTANRVYLRPKSKATPYELWKGKKPNVSHLRIFGSTCYIYKDREHLAKFDSRSDIGIFLGYSQTSKAYRVYNTRTKAVMESINVVINDSDLKQVKQMKDDDDLTGIQTESRSDQVAVVNDASSITNSEDIHDTSSQTLRIGAKQVKRDHKPENIIGKLNDKMRTRSHDVEEISYLCYVSQIEPKNVKEAMVDNDWILAIQEELNQFKRNDVWYLVPRPKDANVIGTKWIFRNKTDEKGNVIRNKARLVAQGYTQVEGLDFDETFAPVARLESVGLLLAIACHLRIKLYQMDVKSAFLNGVLQEEVYVEQPAGFKDHFHPSHVYRLKKALYGLKQAPRTWYERLSSYLLQNGYTRGAIDKTLFVKRVKSDLVVAQVYVDDIVFGSTSNLLVSEFTSIMSNEFEMSMCGELNYFLGLQVQQLKDGMFLSQTKYAKELVAKFGLESAKPVRNPISTTEKLHKDPTGEPIDQTLYRSMIGSLLYLTASRPDISFSVGVCARFQSCPKQSHLTAVKRIIRYVSGTLSFGIHYSFNSNVEIAGFSDADWAGNIDDRKSTSGGCFYLGNNLVAWHNKKQNCVSLSTAEAEYVAAGSCCTQLLWMKQMLCDYGIVQGKLIIFCDNQSAINISKNPVEHSRTKHIDIRHHFIRDLVEDDLLALEYIPTDKQLADIFTKPLDNNRYEHLRQSIGVCSIA</sequence>
<keyword evidence="2" id="KW-0479">Metal-binding</keyword>
<dbReference type="EMBL" id="VIEB01000747">
    <property type="protein sequence ID" value="TQD81880.1"/>
    <property type="molecule type" value="Genomic_DNA"/>
</dbReference>
<dbReference type="InterPro" id="IPR036397">
    <property type="entry name" value="RNaseH_sf"/>
</dbReference>
<evidence type="ECO:0000256" key="5">
    <source>
        <dbReference type="PROSITE-ProRule" id="PRU00047"/>
    </source>
</evidence>
<dbReference type="InterPro" id="IPR013103">
    <property type="entry name" value="RVT_2"/>
</dbReference>
<dbReference type="GO" id="GO:0006508">
    <property type="term" value="P:proteolysis"/>
    <property type="evidence" value="ECO:0007669"/>
    <property type="project" value="UniProtKB-KW"/>
</dbReference>
<dbReference type="AlphaFoldDB" id="A0A540L5Z2"/>
<dbReference type="Gene3D" id="3.30.420.10">
    <property type="entry name" value="Ribonuclease H-like superfamily/Ribonuclease H"/>
    <property type="match status" value="1"/>
</dbReference>
<evidence type="ECO:0000256" key="6">
    <source>
        <dbReference type="SAM" id="MobiDB-lite"/>
    </source>
</evidence>
<keyword evidence="5" id="KW-0863">Zinc-finger</keyword>
<gene>
    <name evidence="9" type="ORF">C1H46_032574</name>
</gene>
<dbReference type="InterPro" id="IPR054722">
    <property type="entry name" value="PolX-like_BBD"/>
</dbReference>
<reference evidence="9 10" key="1">
    <citation type="journal article" date="2019" name="G3 (Bethesda)">
        <title>Sequencing of a Wild Apple (Malus baccata) Genome Unravels the Differences Between Cultivated and Wild Apple Species Regarding Disease Resistance and Cold Tolerance.</title>
        <authorList>
            <person name="Chen X."/>
        </authorList>
    </citation>
    <scope>NUCLEOTIDE SEQUENCE [LARGE SCALE GENOMIC DNA]</scope>
    <source>
        <strain evidence="10">cv. Shandingzi</strain>
        <tissue evidence="9">Leaves</tissue>
    </source>
</reference>
<accession>A0A540L5Z2</accession>
<comment type="caution">
    <text evidence="9">The sequence shown here is derived from an EMBL/GenBank/DDBJ whole genome shotgun (WGS) entry which is preliminary data.</text>
</comment>
<dbReference type="InterPro" id="IPR057670">
    <property type="entry name" value="SH3_retrovirus"/>
</dbReference>
<dbReference type="PROSITE" id="PS50158">
    <property type="entry name" value="ZF_CCHC"/>
    <property type="match status" value="1"/>
</dbReference>
<dbReference type="SUPFAM" id="SSF53098">
    <property type="entry name" value="Ribonuclease H-like"/>
    <property type="match status" value="1"/>
</dbReference>
<keyword evidence="4" id="KW-0378">Hydrolase</keyword>
<dbReference type="PANTHER" id="PTHR42648">
    <property type="entry name" value="TRANSPOSASE, PUTATIVE-RELATED"/>
    <property type="match status" value="1"/>
</dbReference>
<dbReference type="InterPro" id="IPR001584">
    <property type="entry name" value="Integrase_cat-core"/>
</dbReference>
<dbReference type="InterPro" id="IPR043502">
    <property type="entry name" value="DNA/RNA_pol_sf"/>
</dbReference>
<dbReference type="CDD" id="cd09272">
    <property type="entry name" value="RNase_HI_RT_Ty1"/>
    <property type="match status" value="1"/>
</dbReference>
<dbReference type="Pfam" id="PF00665">
    <property type="entry name" value="rve"/>
    <property type="match status" value="1"/>
</dbReference>